<dbReference type="EMBL" id="CADCXV010000862">
    <property type="protein sequence ID" value="CAB0037620.1"/>
    <property type="molecule type" value="Genomic_DNA"/>
</dbReference>
<evidence type="ECO:0000313" key="3">
    <source>
        <dbReference type="Proteomes" id="UP000479190"/>
    </source>
</evidence>
<organism evidence="2 3">
    <name type="scientific">Trichogramma brassicae</name>
    <dbReference type="NCBI Taxonomy" id="86971"/>
    <lineage>
        <taxon>Eukaryota</taxon>
        <taxon>Metazoa</taxon>
        <taxon>Ecdysozoa</taxon>
        <taxon>Arthropoda</taxon>
        <taxon>Hexapoda</taxon>
        <taxon>Insecta</taxon>
        <taxon>Pterygota</taxon>
        <taxon>Neoptera</taxon>
        <taxon>Endopterygota</taxon>
        <taxon>Hymenoptera</taxon>
        <taxon>Apocrita</taxon>
        <taxon>Proctotrupomorpha</taxon>
        <taxon>Chalcidoidea</taxon>
        <taxon>Trichogrammatidae</taxon>
        <taxon>Trichogramma</taxon>
    </lineage>
</organism>
<gene>
    <name evidence="2" type="ORF">TBRA_LOCUS9441</name>
</gene>
<dbReference type="Proteomes" id="UP000479190">
    <property type="component" value="Unassembled WGS sequence"/>
</dbReference>
<proteinExistence type="predicted"/>
<name>A0A6H5IHI4_9HYME</name>
<dbReference type="AlphaFoldDB" id="A0A6H5IHI4"/>
<protein>
    <submittedName>
        <fullName evidence="2">Uncharacterized protein</fullName>
    </submittedName>
</protein>
<feature type="compositionally biased region" description="Polar residues" evidence="1">
    <location>
        <begin position="244"/>
        <end position="267"/>
    </location>
</feature>
<evidence type="ECO:0000256" key="1">
    <source>
        <dbReference type="SAM" id="MobiDB-lite"/>
    </source>
</evidence>
<keyword evidence="3" id="KW-1185">Reference proteome</keyword>
<sequence>MYTNEKYAWTWSRTRTYPPIAGGRYTNSAIEVLAISIVICKSISEKLGEQKCFTKNFNDGKTKAGQKVMYNNTVSMGRENDIDDLVSFEDNIIDEISTLENVSDVIHPDSELPTGQPEGIPDNVCFLGYRGSFEPPRAPNAAVPFSGRLKKKNNRAAVARNRNVAVTRRGTFELKVSKNSSERSIWLYISFIEIANVIDQKPTDRLQLAKQTKCVKNIGIFFAHSRRARTIVPANDIRRPLPPQLSNHHGSTGAQISRESRTRNTSGVRKRLRNSVCLYASSSKLDVTECEQIAQKLQRTLLNLAADATKCMNDRVKVINRTVEPLQRQSKEILQNLSNIMTEAANCVKNQEGNFWSNLSCLAEKKIRAIWDLTRGVPSLTLKLAEFTGSALFSPIPTGYCLTRQSFDTAVEQSKSILRSVTQCAADRAEQLRTVSANNNNNNNYDIQLPINGSTQAAKAPATAA</sequence>
<feature type="region of interest" description="Disordered" evidence="1">
    <location>
        <begin position="237"/>
        <end position="268"/>
    </location>
</feature>
<reference evidence="2 3" key="1">
    <citation type="submission" date="2020-02" db="EMBL/GenBank/DDBJ databases">
        <authorList>
            <person name="Ferguson B K."/>
        </authorList>
    </citation>
    <scope>NUCLEOTIDE SEQUENCE [LARGE SCALE GENOMIC DNA]</scope>
</reference>
<accession>A0A6H5IHI4</accession>
<evidence type="ECO:0000313" key="2">
    <source>
        <dbReference type="EMBL" id="CAB0037620.1"/>
    </source>
</evidence>